<dbReference type="InterPro" id="IPR036700">
    <property type="entry name" value="BOBF_sf"/>
</dbReference>
<evidence type="ECO:0000313" key="3">
    <source>
        <dbReference type="EMBL" id="MBD6614862.1"/>
    </source>
</evidence>
<keyword evidence="4" id="KW-1185">Reference proteome</keyword>
<feature type="region of interest" description="Disordered" evidence="1">
    <location>
        <begin position="110"/>
        <end position="136"/>
    </location>
</feature>
<dbReference type="AlphaFoldDB" id="A0AA40VP28"/>
<evidence type="ECO:0000313" key="4">
    <source>
        <dbReference type="Proteomes" id="UP001165986"/>
    </source>
</evidence>
<comment type="caution">
    <text evidence="3">The sequence shown here is derived from an EMBL/GenBank/DDBJ whole genome shotgun (WGS) entry which is preliminary data.</text>
</comment>
<keyword evidence="2" id="KW-0732">Signal</keyword>
<dbReference type="RefSeq" id="WP_191756126.1">
    <property type="nucleotide sequence ID" value="NZ_VJXY01000002.1"/>
</dbReference>
<dbReference type="SUPFAM" id="SSF101756">
    <property type="entry name" value="Hypothetical protein YgiW"/>
    <property type="match status" value="1"/>
</dbReference>
<evidence type="ECO:0000256" key="1">
    <source>
        <dbReference type="SAM" id="MobiDB-lite"/>
    </source>
</evidence>
<reference evidence="3" key="1">
    <citation type="submission" date="2019-07" db="EMBL/GenBank/DDBJ databases">
        <title>Toxilogical consequences of a new and cryptic species of cyanobacteria (Komarekiella delphini-convector) recovered from the epidermis of a bottlenose dolphin and 1500 ft. in the air.</title>
        <authorList>
            <person name="Brown A.O."/>
            <person name="Dvorak P."/>
            <person name="Villanueva C.D."/>
            <person name="Foss A.J."/>
            <person name="Garvey A.D."/>
            <person name="Gibson Q.A."/>
            <person name="Johansen J.R."/>
            <person name="Casamatta D.A."/>
        </authorList>
    </citation>
    <scope>NUCLEOTIDE SEQUENCE</scope>
    <source>
        <strain evidence="3">SJRDD-AB1</strain>
    </source>
</reference>
<sequence length="136" mass="14460">MNKQLLFGLTLAAISAITIPTLPTLAQAQTRTRISDLQQRTAGTTVSGKVTQIVGNDFIIDDGSGQLIVDAGPRWWREIDLKSGEQVTVTGELGRGGELDAFSITRADGSVIDIRPSQGPPPWAGGPKRAPQSRPN</sequence>
<organism evidence="3 4">
    <name type="scientific">Komarekiella delphini-convector SJRDD-AB1</name>
    <dbReference type="NCBI Taxonomy" id="2593771"/>
    <lineage>
        <taxon>Bacteria</taxon>
        <taxon>Bacillati</taxon>
        <taxon>Cyanobacteriota</taxon>
        <taxon>Cyanophyceae</taxon>
        <taxon>Nostocales</taxon>
        <taxon>Nostocaceae</taxon>
        <taxon>Komarekiella</taxon>
        <taxon>Komarekiella delphini-convector</taxon>
    </lineage>
</organism>
<dbReference type="GO" id="GO:0003677">
    <property type="term" value="F:DNA binding"/>
    <property type="evidence" value="ECO:0007669"/>
    <property type="project" value="UniProtKB-KW"/>
</dbReference>
<gene>
    <name evidence="3" type="ORF">FNW02_03070</name>
</gene>
<proteinExistence type="predicted"/>
<name>A0AA40VP28_9NOST</name>
<dbReference type="EMBL" id="VJXY01000002">
    <property type="protein sequence ID" value="MBD6614862.1"/>
    <property type="molecule type" value="Genomic_DNA"/>
</dbReference>
<feature type="signal peptide" evidence="2">
    <location>
        <begin position="1"/>
        <end position="28"/>
    </location>
</feature>
<keyword evidence="3" id="KW-0238">DNA-binding</keyword>
<protein>
    <submittedName>
        <fullName evidence="3">DNA-binding protein</fullName>
    </submittedName>
</protein>
<accession>A0AA40VP28</accession>
<dbReference type="Gene3D" id="2.40.50.200">
    <property type="entry name" value="Bacterial OB-fold"/>
    <property type="match status" value="1"/>
</dbReference>
<feature type="chain" id="PRO_5041326017" evidence="2">
    <location>
        <begin position="29"/>
        <end position="136"/>
    </location>
</feature>
<dbReference type="Proteomes" id="UP001165986">
    <property type="component" value="Unassembled WGS sequence"/>
</dbReference>
<evidence type="ECO:0000256" key="2">
    <source>
        <dbReference type="SAM" id="SignalP"/>
    </source>
</evidence>